<evidence type="ECO:0000313" key="10">
    <source>
        <dbReference type="Proteomes" id="UP001239909"/>
    </source>
</evidence>
<feature type="transmembrane region" description="Helical" evidence="7">
    <location>
        <begin position="167"/>
        <end position="185"/>
    </location>
</feature>
<comment type="caution">
    <text evidence="9">The sequence shown here is derived from an EMBL/GenBank/DDBJ whole genome shotgun (WGS) entry which is preliminary data.</text>
</comment>
<evidence type="ECO:0000313" key="9">
    <source>
        <dbReference type="EMBL" id="GMG83728.1"/>
    </source>
</evidence>
<feature type="transmembrane region" description="Helical" evidence="7">
    <location>
        <begin position="197"/>
        <end position="218"/>
    </location>
</feature>
<feature type="transmembrane region" description="Helical" evidence="7">
    <location>
        <begin position="224"/>
        <end position="246"/>
    </location>
</feature>
<evidence type="ECO:0000256" key="7">
    <source>
        <dbReference type="SAM" id="Phobius"/>
    </source>
</evidence>
<feature type="transmembrane region" description="Helical" evidence="7">
    <location>
        <begin position="143"/>
        <end position="161"/>
    </location>
</feature>
<dbReference type="Proteomes" id="UP001239909">
    <property type="component" value="Unassembled WGS sequence"/>
</dbReference>
<dbReference type="Pfam" id="PF00892">
    <property type="entry name" value="EamA"/>
    <property type="match status" value="2"/>
</dbReference>
<dbReference type="PANTHER" id="PTHR22911:SF6">
    <property type="entry name" value="SOLUTE CARRIER FAMILY 35 MEMBER G1"/>
    <property type="match status" value="1"/>
</dbReference>
<reference evidence="9 10" key="1">
    <citation type="submission" date="2023-04" db="EMBL/GenBank/DDBJ databases">
        <title>Marinoamorphus aggregata gen. nov., sp. Nov., isolate from tissue of brittle star Ophioplocus japonicus.</title>
        <authorList>
            <person name="Kawano K."/>
            <person name="Sawayama S."/>
            <person name="Nakagawa S."/>
        </authorList>
    </citation>
    <scope>NUCLEOTIDE SEQUENCE [LARGE SCALE GENOMIC DNA]</scope>
    <source>
        <strain evidence="9 10">NKW23</strain>
    </source>
</reference>
<gene>
    <name evidence="9" type="ORF">LNKW23_29410</name>
</gene>
<comment type="similarity">
    <text evidence="2">Belongs to the drug/metabolite transporter (DMT) superfamily. 10 TMS drug/metabolite exporter (DME) (TC 2.A.7.3) family.</text>
</comment>
<dbReference type="InterPro" id="IPR037185">
    <property type="entry name" value="EmrE-like"/>
</dbReference>
<dbReference type="EMBL" id="BSYI01000023">
    <property type="protein sequence ID" value="GMG83728.1"/>
    <property type="molecule type" value="Genomic_DNA"/>
</dbReference>
<feature type="transmembrane region" description="Helical" evidence="7">
    <location>
        <begin position="27"/>
        <end position="48"/>
    </location>
</feature>
<dbReference type="RefSeq" id="WP_285672517.1">
    <property type="nucleotide sequence ID" value="NZ_BSYI01000023.1"/>
</dbReference>
<protein>
    <submittedName>
        <fullName evidence="9">DMT family transporter</fullName>
    </submittedName>
</protein>
<evidence type="ECO:0000256" key="1">
    <source>
        <dbReference type="ARBA" id="ARBA00004141"/>
    </source>
</evidence>
<dbReference type="InterPro" id="IPR000620">
    <property type="entry name" value="EamA_dom"/>
</dbReference>
<evidence type="ECO:0000256" key="3">
    <source>
        <dbReference type="ARBA" id="ARBA00022692"/>
    </source>
</evidence>
<feature type="transmembrane region" description="Helical" evidence="7">
    <location>
        <begin position="54"/>
        <end position="74"/>
    </location>
</feature>
<feature type="domain" description="EamA" evidence="8">
    <location>
        <begin position="166"/>
        <end position="294"/>
    </location>
</feature>
<keyword evidence="5 7" id="KW-0472">Membrane</keyword>
<evidence type="ECO:0000259" key="8">
    <source>
        <dbReference type="Pfam" id="PF00892"/>
    </source>
</evidence>
<proteinExistence type="inferred from homology"/>
<feature type="region of interest" description="Disordered" evidence="6">
    <location>
        <begin position="304"/>
        <end position="326"/>
    </location>
</feature>
<sequence length="326" mass="34667">MPDPLDPRALPRAPATTGATRSDLHGILWMLISCALLSGVAALGRHAALAGVPLLQIVFLRLAFAVLAMAPILAHRGRGMLRTPHLRLYTLRVAMGLVAMTSWFAAISLAPIGEATAIAFLMPLLATMGAALFLGETVGWRRWGAIVVGFLGALVILRPGIAEASPGALIAVFSALAMAAASLMIKQLADRDHPDTVVLITLLMQTVVMLLPGLWVWQPLTAELWLVMACMGLFGMLGHITLARALRAADASVVMGIDFARLPFAVLFGWLLFGELIDIWTWIGAGIIFGSAFYTARRERRLAQSSGSESVQPAAPVASSKPPDPP</sequence>
<feature type="transmembrane region" description="Helical" evidence="7">
    <location>
        <begin position="253"/>
        <end position="273"/>
    </location>
</feature>
<organism evidence="9 10">
    <name type="scientific">Paralimibaculum aggregatum</name>
    <dbReference type="NCBI Taxonomy" id="3036245"/>
    <lineage>
        <taxon>Bacteria</taxon>
        <taxon>Pseudomonadati</taxon>
        <taxon>Pseudomonadota</taxon>
        <taxon>Alphaproteobacteria</taxon>
        <taxon>Rhodobacterales</taxon>
        <taxon>Paracoccaceae</taxon>
        <taxon>Paralimibaculum</taxon>
    </lineage>
</organism>
<dbReference type="PANTHER" id="PTHR22911">
    <property type="entry name" value="ACYL-MALONYL CONDENSING ENZYME-RELATED"/>
    <property type="match status" value="1"/>
</dbReference>
<keyword evidence="3 7" id="KW-0812">Transmembrane</keyword>
<dbReference type="SUPFAM" id="SSF103481">
    <property type="entry name" value="Multidrug resistance efflux transporter EmrE"/>
    <property type="match status" value="2"/>
</dbReference>
<evidence type="ECO:0000256" key="6">
    <source>
        <dbReference type="SAM" id="MobiDB-lite"/>
    </source>
</evidence>
<feature type="transmembrane region" description="Helical" evidence="7">
    <location>
        <begin position="279"/>
        <end position="296"/>
    </location>
</feature>
<feature type="transmembrane region" description="Helical" evidence="7">
    <location>
        <begin position="115"/>
        <end position="134"/>
    </location>
</feature>
<evidence type="ECO:0000256" key="2">
    <source>
        <dbReference type="ARBA" id="ARBA00009853"/>
    </source>
</evidence>
<name>A0ABQ6LQE7_9RHOB</name>
<feature type="transmembrane region" description="Helical" evidence="7">
    <location>
        <begin position="86"/>
        <end position="109"/>
    </location>
</feature>
<accession>A0ABQ6LQE7</accession>
<evidence type="ECO:0000256" key="5">
    <source>
        <dbReference type="ARBA" id="ARBA00023136"/>
    </source>
</evidence>
<keyword evidence="10" id="KW-1185">Reference proteome</keyword>
<feature type="domain" description="EamA" evidence="8">
    <location>
        <begin position="26"/>
        <end position="157"/>
    </location>
</feature>
<keyword evidence="4 7" id="KW-1133">Transmembrane helix</keyword>
<comment type="subcellular location">
    <subcellularLocation>
        <location evidence="1">Membrane</location>
        <topology evidence="1">Multi-pass membrane protein</topology>
    </subcellularLocation>
</comment>
<evidence type="ECO:0000256" key="4">
    <source>
        <dbReference type="ARBA" id="ARBA00022989"/>
    </source>
</evidence>